<sequence length="370" mass="40687">MTADGSSPATPHAHTTAGTADTAGTASAPRGRFRRAVDAVDERMGIKALAYPVPEHANNLTWSLGGLTAVSFVILLVTGIYIAQFYSPMPENANQSVRDLVTDVWLGGFARGLHYWAAQTMFVLALLHLLRVFFHASFKKPREGNWIVGVAMFLLTFLAVFTGTVIKWDQEGYEALIHNLDVAELLGGAGVWFTSDLTDRVPLLLRLYTAHAVIIPGLILLLFVWHALLVKRHKISPHPEIPAPEKEVPEPFTAHLMRVAAFGLVLLGVLSALAVLVPPVIGPTPVEGIEVTRPLWMFWWFFPMEEWFGVASIAFVIAGVFGLLFLVPFLDRGPKRRWRERKAATATAVVVLLALAAITVNVWVNNPRGH</sequence>
<dbReference type="Gene3D" id="1.20.810.10">
    <property type="entry name" value="Cytochrome Bc1 Complex, Chain C"/>
    <property type="match status" value="1"/>
</dbReference>
<dbReference type="EC" id="7.1.1.8" evidence="2"/>
<feature type="region of interest" description="Disordered" evidence="6">
    <location>
        <begin position="1"/>
        <end position="30"/>
    </location>
</feature>
<evidence type="ECO:0000313" key="9">
    <source>
        <dbReference type="EMBL" id="AHE38974.1"/>
    </source>
</evidence>
<dbReference type="RefSeq" id="WP_024126355.1">
    <property type="nucleotide sequence ID" value="NC_023283.1"/>
</dbReference>
<dbReference type="Pfam" id="PF13631">
    <property type="entry name" value="Cytochrom_B_N_2"/>
    <property type="match status" value="1"/>
</dbReference>
<feature type="transmembrane region" description="Helical" evidence="7">
    <location>
        <begin position="259"/>
        <end position="281"/>
    </location>
</feature>
<keyword evidence="7" id="KW-1133">Transmembrane helix</keyword>
<feature type="transmembrane region" description="Helical" evidence="7">
    <location>
        <begin position="307"/>
        <end position="331"/>
    </location>
</feature>
<dbReference type="GO" id="GO:0016020">
    <property type="term" value="C:membrane"/>
    <property type="evidence" value="ECO:0007669"/>
    <property type="project" value="InterPro"/>
</dbReference>
<evidence type="ECO:0000259" key="8">
    <source>
        <dbReference type="PROSITE" id="PS51002"/>
    </source>
</evidence>
<evidence type="ECO:0000256" key="7">
    <source>
        <dbReference type="SAM" id="Phobius"/>
    </source>
</evidence>
<feature type="transmembrane region" description="Helical" evidence="7">
    <location>
        <begin position="64"/>
        <end position="86"/>
    </location>
</feature>
<dbReference type="PROSITE" id="PS51002">
    <property type="entry name" value="CYTB_NTER"/>
    <property type="match status" value="1"/>
</dbReference>
<name>V9Z4Q0_9ACTN</name>
<dbReference type="InterPro" id="IPR027387">
    <property type="entry name" value="Cytb/b6-like_sf"/>
</dbReference>
<keyword evidence="7" id="KW-0812">Transmembrane</keyword>
<organism evidence="9">
    <name type="scientific">Streptomyces sp. FR1</name>
    <dbReference type="NCBI Taxonomy" id="349971"/>
    <lineage>
        <taxon>Bacteria</taxon>
        <taxon>Bacillati</taxon>
        <taxon>Actinomycetota</taxon>
        <taxon>Actinomycetes</taxon>
        <taxon>Kitasatosporales</taxon>
        <taxon>Streptomycetaceae</taxon>
        <taxon>Streptomyces</taxon>
    </lineage>
</organism>
<dbReference type="AlphaFoldDB" id="V9Z4Q0"/>
<proteinExistence type="predicted"/>
<dbReference type="InterPro" id="IPR005797">
    <property type="entry name" value="Cyt_b/b6_N"/>
</dbReference>
<dbReference type="SUPFAM" id="SSF81342">
    <property type="entry name" value="Transmembrane di-heme cytochromes"/>
    <property type="match status" value="1"/>
</dbReference>
<comment type="catalytic activity">
    <reaction evidence="4">
        <text>a quinol + 2 Fe(III)-[cytochrome c](out) = a quinone + 2 Fe(II)-[cytochrome c](out) + 2 H(+)(out)</text>
        <dbReference type="Rhea" id="RHEA:11484"/>
        <dbReference type="Rhea" id="RHEA-COMP:10350"/>
        <dbReference type="Rhea" id="RHEA-COMP:14399"/>
        <dbReference type="ChEBI" id="CHEBI:15378"/>
        <dbReference type="ChEBI" id="CHEBI:24646"/>
        <dbReference type="ChEBI" id="CHEBI:29033"/>
        <dbReference type="ChEBI" id="CHEBI:29034"/>
        <dbReference type="ChEBI" id="CHEBI:132124"/>
        <dbReference type="EC" id="7.1.1.8"/>
    </reaction>
</comment>
<evidence type="ECO:0000256" key="6">
    <source>
        <dbReference type="SAM" id="MobiDB-lite"/>
    </source>
</evidence>
<dbReference type="EMBL" id="KF602048">
    <property type="protein sequence ID" value="AHE38974.1"/>
    <property type="molecule type" value="Genomic_DNA"/>
</dbReference>
<protein>
    <recommendedName>
        <fullName evidence="3">Cytochrome bc1 complex cytochrome b subunit</fullName>
        <ecNumber evidence="2">7.1.1.8</ecNumber>
    </recommendedName>
    <alternativeName>
        <fullName evidence="5">Cytochrome bc1 reductase complex subunit QcrB</fullName>
    </alternativeName>
</protein>
<evidence type="ECO:0000256" key="4">
    <source>
        <dbReference type="ARBA" id="ARBA00029351"/>
    </source>
</evidence>
<comment type="cofactor">
    <cofactor evidence="1">
        <name>heme</name>
        <dbReference type="ChEBI" id="CHEBI:30413"/>
    </cofactor>
</comment>
<evidence type="ECO:0000256" key="5">
    <source>
        <dbReference type="ARBA" id="ARBA00029568"/>
    </source>
</evidence>
<feature type="transmembrane region" description="Helical" evidence="7">
    <location>
        <begin position="343"/>
        <end position="364"/>
    </location>
</feature>
<feature type="compositionally biased region" description="Low complexity" evidence="6">
    <location>
        <begin position="1"/>
        <end position="29"/>
    </location>
</feature>
<keyword evidence="7" id="KW-0472">Membrane</keyword>
<dbReference type="InterPro" id="IPR016174">
    <property type="entry name" value="Di-haem_cyt_TM"/>
</dbReference>
<evidence type="ECO:0000256" key="3">
    <source>
        <dbReference type="ARBA" id="ARBA00016116"/>
    </source>
</evidence>
<accession>V9Z4Q0</accession>
<gene>
    <name evidence="9" type="ORF">pFRL3_197</name>
</gene>
<feature type="domain" description="Cytochrome b/b6 N-terminal region profile" evidence="8">
    <location>
        <begin position="36"/>
        <end position="239"/>
    </location>
</feature>
<dbReference type="GO" id="GO:0022904">
    <property type="term" value="P:respiratory electron transport chain"/>
    <property type="evidence" value="ECO:0007669"/>
    <property type="project" value="InterPro"/>
</dbReference>
<evidence type="ECO:0000256" key="1">
    <source>
        <dbReference type="ARBA" id="ARBA00001971"/>
    </source>
</evidence>
<feature type="transmembrane region" description="Helical" evidence="7">
    <location>
        <begin position="113"/>
        <end position="134"/>
    </location>
</feature>
<feature type="transmembrane region" description="Helical" evidence="7">
    <location>
        <begin position="208"/>
        <end position="230"/>
    </location>
</feature>
<geneLocation type="plasmid" evidence="9">
    <name>pFRL3</name>
</geneLocation>
<dbReference type="PANTHER" id="PTHR19271">
    <property type="entry name" value="CYTOCHROME B"/>
    <property type="match status" value="1"/>
</dbReference>
<keyword evidence="9" id="KW-0614">Plasmid</keyword>
<dbReference type="PANTHER" id="PTHR19271:SF16">
    <property type="entry name" value="CYTOCHROME B"/>
    <property type="match status" value="1"/>
</dbReference>
<dbReference type="GO" id="GO:0016491">
    <property type="term" value="F:oxidoreductase activity"/>
    <property type="evidence" value="ECO:0007669"/>
    <property type="project" value="InterPro"/>
</dbReference>
<evidence type="ECO:0000256" key="2">
    <source>
        <dbReference type="ARBA" id="ARBA00012951"/>
    </source>
</evidence>
<reference evidence="9" key="1">
    <citation type="submission" date="2013-09" db="EMBL/GenBank/DDBJ databases">
        <title>Complete nucleotide sequence of Streptomyces linear plasmid pFRL3.</title>
        <authorList>
            <person name="Chen Z."/>
            <person name="Fang P."/>
            <person name="Qin Z."/>
        </authorList>
    </citation>
    <scope>NUCLEOTIDE SEQUENCE</scope>
    <source>
        <plasmid evidence="9">pFRL3</plasmid>
    </source>
</reference>
<feature type="transmembrane region" description="Helical" evidence="7">
    <location>
        <begin position="146"/>
        <end position="166"/>
    </location>
</feature>
<dbReference type="GO" id="GO:0008121">
    <property type="term" value="F:quinol-cytochrome-c reductase activity"/>
    <property type="evidence" value="ECO:0007669"/>
    <property type="project" value="UniProtKB-EC"/>
</dbReference>